<evidence type="ECO:0000256" key="1">
    <source>
        <dbReference type="ARBA" id="ARBA00010577"/>
    </source>
</evidence>
<dbReference type="EMBL" id="JACCAA010000001">
    <property type="protein sequence ID" value="NYG58723.1"/>
    <property type="molecule type" value="Genomic_DNA"/>
</dbReference>
<name>A0A7Y9UNN0_9ACTN</name>
<keyword evidence="4" id="KW-0966">Cell projection</keyword>
<dbReference type="InterPro" id="IPR005648">
    <property type="entry name" value="FlgD"/>
</dbReference>
<dbReference type="AlphaFoldDB" id="A0A7Y9UNN0"/>
<dbReference type="Pfam" id="PF03963">
    <property type="entry name" value="FlgD"/>
    <property type="match status" value="1"/>
</dbReference>
<feature type="domain" description="FlgD Tudor-like" evidence="3">
    <location>
        <begin position="85"/>
        <end position="135"/>
    </location>
</feature>
<dbReference type="GO" id="GO:0044781">
    <property type="term" value="P:bacterial-type flagellum organization"/>
    <property type="evidence" value="ECO:0007669"/>
    <property type="project" value="UniProtKB-KW"/>
</dbReference>
<evidence type="ECO:0000259" key="3">
    <source>
        <dbReference type="Pfam" id="PF13861"/>
    </source>
</evidence>
<dbReference type="Proteomes" id="UP000540656">
    <property type="component" value="Unassembled WGS sequence"/>
</dbReference>
<organism evidence="4 5">
    <name type="scientific">Nocardioides daedukensis</name>
    <dbReference type="NCBI Taxonomy" id="634462"/>
    <lineage>
        <taxon>Bacteria</taxon>
        <taxon>Bacillati</taxon>
        <taxon>Actinomycetota</taxon>
        <taxon>Actinomycetes</taxon>
        <taxon>Propionibacteriales</taxon>
        <taxon>Nocardioidaceae</taxon>
        <taxon>Nocardioides</taxon>
    </lineage>
</organism>
<protein>
    <submittedName>
        <fullName evidence="4">Flagellar basal-body rod modification protein FlgD</fullName>
    </submittedName>
</protein>
<comment type="caution">
    <text evidence="4">The sequence shown here is derived from an EMBL/GenBank/DDBJ whole genome shotgun (WGS) entry which is preliminary data.</text>
</comment>
<evidence type="ECO:0000256" key="2">
    <source>
        <dbReference type="ARBA" id="ARBA00022795"/>
    </source>
</evidence>
<evidence type="ECO:0000313" key="5">
    <source>
        <dbReference type="Proteomes" id="UP000540656"/>
    </source>
</evidence>
<sequence>MSVPATEAVTAQPAMNGMLGAGATSSSSEDKQMFLELMVAQLRYQDPMNPTDSSAFLAQTAQFNALEQMTKVAEASATGLSMQMAFGASGLVGKDVTYLTSEGTSATGQVSGVTFSSDGPLLDIGGTSIPLAQIQSVVQAAAAAAPTAPAPTTQASASDD</sequence>
<accession>A0A7Y9UNN0</accession>
<keyword evidence="2" id="KW-1005">Bacterial flagellum biogenesis</keyword>
<dbReference type="RefSeq" id="WP_179501857.1">
    <property type="nucleotide sequence ID" value="NZ_JACCAA010000001.1"/>
</dbReference>
<dbReference type="Pfam" id="PF13861">
    <property type="entry name" value="FLgD_tudor"/>
    <property type="match status" value="1"/>
</dbReference>
<evidence type="ECO:0000313" key="4">
    <source>
        <dbReference type="EMBL" id="NYG58723.1"/>
    </source>
</evidence>
<keyword evidence="5" id="KW-1185">Reference proteome</keyword>
<keyword evidence="4" id="KW-0969">Cilium</keyword>
<proteinExistence type="inferred from homology"/>
<keyword evidence="4" id="KW-0282">Flagellum</keyword>
<gene>
    <name evidence="4" type="ORF">BJ980_001646</name>
</gene>
<reference evidence="4 5" key="1">
    <citation type="submission" date="2020-07" db="EMBL/GenBank/DDBJ databases">
        <title>Sequencing the genomes of 1000 actinobacteria strains.</title>
        <authorList>
            <person name="Klenk H.-P."/>
        </authorList>
    </citation>
    <scope>NUCLEOTIDE SEQUENCE [LARGE SCALE GENOMIC DNA]</scope>
    <source>
        <strain evidence="4 5">DSM 23819</strain>
    </source>
</reference>
<dbReference type="InterPro" id="IPR025963">
    <property type="entry name" value="FLgD_Tudor"/>
</dbReference>
<comment type="similarity">
    <text evidence="1">Belongs to the FlgD family.</text>
</comment>